<dbReference type="SUPFAM" id="SSF51735">
    <property type="entry name" value="NAD(P)-binding Rossmann-fold domains"/>
    <property type="match status" value="1"/>
</dbReference>
<keyword evidence="5" id="KW-0732">Signal</keyword>
<dbReference type="Pfam" id="PF00389">
    <property type="entry name" value="2-Hacid_dh"/>
    <property type="match status" value="1"/>
</dbReference>
<dbReference type="PROSITE" id="PS00065">
    <property type="entry name" value="D_2_HYDROXYACID_DH_1"/>
    <property type="match status" value="1"/>
</dbReference>
<evidence type="ECO:0000313" key="8">
    <source>
        <dbReference type="EMBL" id="MBB6561216.1"/>
    </source>
</evidence>
<evidence type="ECO:0000259" key="6">
    <source>
        <dbReference type="Pfam" id="PF00389"/>
    </source>
</evidence>
<dbReference type="SUPFAM" id="SSF52283">
    <property type="entry name" value="Formate/glycerate dehydrogenase catalytic domain-like"/>
    <property type="match status" value="1"/>
</dbReference>
<dbReference type="InterPro" id="IPR006139">
    <property type="entry name" value="D-isomer_2_OHA_DH_cat_dom"/>
</dbReference>
<evidence type="ECO:0000256" key="2">
    <source>
        <dbReference type="ARBA" id="ARBA00023002"/>
    </source>
</evidence>
<name>A0A7X0PGT8_9BURK</name>
<dbReference type="CDD" id="cd12156">
    <property type="entry name" value="HPPR"/>
    <property type="match status" value="1"/>
</dbReference>
<keyword evidence="9" id="KW-1185">Reference proteome</keyword>
<dbReference type="GO" id="GO:0004617">
    <property type="term" value="F:phosphoglycerate dehydrogenase activity"/>
    <property type="evidence" value="ECO:0007669"/>
    <property type="project" value="UniProtKB-EC"/>
</dbReference>
<dbReference type="GO" id="GO:0030267">
    <property type="term" value="F:glyoxylate reductase (NADPH) activity"/>
    <property type="evidence" value="ECO:0007669"/>
    <property type="project" value="TreeGrafter"/>
</dbReference>
<dbReference type="InterPro" id="IPR036291">
    <property type="entry name" value="NAD(P)-bd_dom_sf"/>
</dbReference>
<dbReference type="EC" id="1.1.1.95" evidence="8"/>
<evidence type="ECO:0000256" key="3">
    <source>
        <dbReference type="ARBA" id="ARBA00023027"/>
    </source>
</evidence>
<sequence length="309" mass="31526">MQQRPHILALIPLPAVTRAALANLYTVHDATATPPVPWEDIAAVVTNGTTGLSAAQMERMPTLRIVCAFGAGHEAVDLAAAARRGVTVANAPGANDETVADHALGFLLALSRGYGALTSAVRACGWHGLRAARPTLHGATLGIIGMGRIGQAIARRAVGFGMQVCYCTRSPGNGLPYQHEPSLLALASASDYLVAACPGGASTHHIVDGPVLAALGPEGFFVNVARGSVVDTDALVQALRTGGIAGAGLDVFEYEPEVPAALRALDNVLLTPHMAGRSPASQAAQTTVLLASLADCFAGRVPATAIAPC</sequence>
<reference evidence="8 9" key="1">
    <citation type="submission" date="2020-08" db="EMBL/GenBank/DDBJ databases">
        <title>Functional genomics of gut bacteria from endangered species of beetles.</title>
        <authorList>
            <person name="Carlos-Shanley C."/>
        </authorList>
    </citation>
    <scope>NUCLEOTIDE SEQUENCE [LARGE SCALE GENOMIC DNA]</scope>
    <source>
        <strain evidence="8 9">S00198</strain>
    </source>
</reference>
<evidence type="ECO:0000259" key="7">
    <source>
        <dbReference type="Pfam" id="PF02826"/>
    </source>
</evidence>
<evidence type="ECO:0000256" key="5">
    <source>
        <dbReference type="SAM" id="SignalP"/>
    </source>
</evidence>
<organism evidence="8 9">
    <name type="scientific">Acidovorax soli</name>
    <dbReference type="NCBI Taxonomy" id="592050"/>
    <lineage>
        <taxon>Bacteria</taxon>
        <taxon>Pseudomonadati</taxon>
        <taxon>Pseudomonadota</taxon>
        <taxon>Betaproteobacteria</taxon>
        <taxon>Burkholderiales</taxon>
        <taxon>Comamonadaceae</taxon>
        <taxon>Acidovorax</taxon>
    </lineage>
</organism>
<accession>A0A7X0PGT8</accession>
<comment type="similarity">
    <text evidence="4">Belongs to the D-isomer specific 2-hydroxyacid dehydrogenase family.</text>
</comment>
<dbReference type="PANTHER" id="PTHR10996:SF178">
    <property type="entry name" value="2-HYDROXYACID DEHYDROGENASE YGL185C-RELATED"/>
    <property type="match status" value="1"/>
</dbReference>
<dbReference type="GO" id="GO:0016618">
    <property type="term" value="F:hydroxypyruvate reductase [NAD(P)H] activity"/>
    <property type="evidence" value="ECO:0007669"/>
    <property type="project" value="TreeGrafter"/>
</dbReference>
<dbReference type="PANTHER" id="PTHR10996">
    <property type="entry name" value="2-HYDROXYACID DEHYDROGENASE-RELATED"/>
    <property type="match status" value="1"/>
</dbReference>
<dbReference type="Pfam" id="PF02826">
    <property type="entry name" value="2-Hacid_dh_C"/>
    <property type="match status" value="1"/>
</dbReference>
<dbReference type="EMBL" id="JACHLK010000008">
    <property type="protein sequence ID" value="MBB6561216.1"/>
    <property type="molecule type" value="Genomic_DNA"/>
</dbReference>
<dbReference type="GO" id="GO:0005829">
    <property type="term" value="C:cytosol"/>
    <property type="evidence" value="ECO:0007669"/>
    <property type="project" value="TreeGrafter"/>
</dbReference>
<protein>
    <submittedName>
        <fullName evidence="8">D-3-phosphoglycerate dehydrogenase</fullName>
        <ecNumber evidence="8">1.1.1.95</ecNumber>
    </submittedName>
</protein>
<dbReference type="AlphaFoldDB" id="A0A7X0PGT8"/>
<feature type="domain" description="D-isomer specific 2-hydroxyacid dehydrogenase NAD-binding" evidence="7">
    <location>
        <begin position="105"/>
        <end position="275"/>
    </location>
</feature>
<dbReference type="Gene3D" id="3.40.50.720">
    <property type="entry name" value="NAD(P)-binding Rossmann-like Domain"/>
    <property type="match status" value="2"/>
</dbReference>
<feature type="chain" id="PRO_5030624943" evidence="5">
    <location>
        <begin position="23"/>
        <end position="309"/>
    </location>
</feature>
<evidence type="ECO:0000313" key="9">
    <source>
        <dbReference type="Proteomes" id="UP000575083"/>
    </source>
</evidence>
<feature type="domain" description="D-isomer specific 2-hydroxyacid dehydrogenase catalytic" evidence="6">
    <location>
        <begin position="39"/>
        <end position="303"/>
    </location>
</feature>
<dbReference type="InterPro" id="IPR006140">
    <property type="entry name" value="D-isomer_DH_NAD-bd"/>
</dbReference>
<keyword evidence="3" id="KW-0520">NAD</keyword>
<dbReference type="FunFam" id="3.40.50.720:FF:000213">
    <property type="entry name" value="Putative 2-hydroxyacid dehydrogenase"/>
    <property type="match status" value="1"/>
</dbReference>
<dbReference type="Proteomes" id="UP000575083">
    <property type="component" value="Unassembled WGS sequence"/>
</dbReference>
<gene>
    <name evidence="8" type="ORF">HNP48_003909</name>
</gene>
<keyword evidence="1" id="KW-0521">NADP</keyword>
<dbReference type="InterPro" id="IPR050223">
    <property type="entry name" value="D-isomer_2-hydroxyacid_DH"/>
</dbReference>
<comment type="caution">
    <text evidence="8">The sequence shown here is derived from an EMBL/GenBank/DDBJ whole genome shotgun (WGS) entry which is preliminary data.</text>
</comment>
<dbReference type="InterPro" id="IPR029752">
    <property type="entry name" value="D-isomer_DH_CS1"/>
</dbReference>
<proteinExistence type="inferred from homology"/>
<dbReference type="RefSeq" id="WP_311773839.1">
    <property type="nucleotide sequence ID" value="NZ_JACHLK010000008.1"/>
</dbReference>
<evidence type="ECO:0000256" key="1">
    <source>
        <dbReference type="ARBA" id="ARBA00022857"/>
    </source>
</evidence>
<keyword evidence="2 4" id="KW-0560">Oxidoreductase</keyword>
<dbReference type="GO" id="GO:0051287">
    <property type="term" value="F:NAD binding"/>
    <property type="evidence" value="ECO:0007669"/>
    <property type="project" value="InterPro"/>
</dbReference>
<evidence type="ECO:0000256" key="4">
    <source>
        <dbReference type="RuleBase" id="RU003719"/>
    </source>
</evidence>
<feature type="signal peptide" evidence="5">
    <location>
        <begin position="1"/>
        <end position="22"/>
    </location>
</feature>